<protein>
    <recommendedName>
        <fullName evidence="2">EF-hand domain-containing protein</fullName>
    </recommendedName>
</protein>
<dbReference type="GO" id="GO:0005509">
    <property type="term" value="F:calcium ion binding"/>
    <property type="evidence" value="ECO:0007669"/>
    <property type="project" value="InterPro"/>
</dbReference>
<proteinExistence type="predicted"/>
<evidence type="ECO:0000313" key="3">
    <source>
        <dbReference type="EMBL" id="CEM08007.1"/>
    </source>
</evidence>
<feature type="region of interest" description="Disordered" evidence="1">
    <location>
        <begin position="1"/>
        <end position="40"/>
    </location>
</feature>
<dbReference type="PROSITE" id="PS50222">
    <property type="entry name" value="EF_HAND_2"/>
    <property type="match status" value="1"/>
</dbReference>
<dbReference type="Gene3D" id="1.10.238.10">
    <property type="entry name" value="EF-hand"/>
    <property type="match status" value="2"/>
</dbReference>
<dbReference type="VEuPathDB" id="CryptoDB:Vbra_8869"/>
<dbReference type="InParanoid" id="A0A0G4F6Y8"/>
<dbReference type="Proteomes" id="UP000041254">
    <property type="component" value="Unassembled WGS sequence"/>
</dbReference>
<gene>
    <name evidence="3" type="ORF">Vbra_8869</name>
</gene>
<evidence type="ECO:0000313" key="4">
    <source>
        <dbReference type="Proteomes" id="UP000041254"/>
    </source>
</evidence>
<accession>A0A0G4F6Y8</accession>
<name>A0A0G4F6Y8_VITBC</name>
<evidence type="ECO:0000259" key="2">
    <source>
        <dbReference type="PROSITE" id="PS50222"/>
    </source>
</evidence>
<sequence>MASAAHDLYGPPRRGRAEGWDSNEDDSFWERNINTPEGDDSSPYDIDLHFALSVIEEDVLETIRKEFVAMDKEMSGAIDVKDLPKLLDVLGVGHHGADETGAMHAEDVYHFLSYIEQDDEGRITYAEFVEAFKKMRESQLKMESDLDTLAAWTALGGHEDGSGSLDTALLVKMVRDDFQLPDEVVGFVKRLDYNNRGHIDYDGFCEIFQPCA</sequence>
<dbReference type="OrthoDB" id="6572480at2759"/>
<dbReference type="InterPro" id="IPR002048">
    <property type="entry name" value="EF_hand_dom"/>
</dbReference>
<dbReference type="PhylomeDB" id="A0A0G4F6Y8"/>
<evidence type="ECO:0000256" key="1">
    <source>
        <dbReference type="SAM" id="MobiDB-lite"/>
    </source>
</evidence>
<dbReference type="Pfam" id="PF13499">
    <property type="entry name" value="EF-hand_7"/>
    <property type="match status" value="1"/>
</dbReference>
<dbReference type="AlphaFoldDB" id="A0A0G4F6Y8"/>
<dbReference type="SUPFAM" id="SSF47473">
    <property type="entry name" value="EF-hand"/>
    <property type="match status" value="1"/>
</dbReference>
<reference evidence="3 4" key="1">
    <citation type="submission" date="2014-11" db="EMBL/GenBank/DDBJ databases">
        <authorList>
            <person name="Zhu J."/>
            <person name="Qi W."/>
            <person name="Song R."/>
        </authorList>
    </citation>
    <scope>NUCLEOTIDE SEQUENCE [LARGE SCALE GENOMIC DNA]</scope>
</reference>
<keyword evidence="4" id="KW-1185">Reference proteome</keyword>
<feature type="domain" description="EF-hand" evidence="2">
    <location>
        <begin position="58"/>
        <end position="93"/>
    </location>
</feature>
<organism evidence="3 4">
    <name type="scientific">Vitrella brassicaformis (strain CCMP3155)</name>
    <dbReference type="NCBI Taxonomy" id="1169540"/>
    <lineage>
        <taxon>Eukaryota</taxon>
        <taxon>Sar</taxon>
        <taxon>Alveolata</taxon>
        <taxon>Colpodellida</taxon>
        <taxon>Vitrellaceae</taxon>
        <taxon>Vitrella</taxon>
    </lineage>
</organism>
<dbReference type="EMBL" id="CDMY01000382">
    <property type="protein sequence ID" value="CEM08007.1"/>
    <property type="molecule type" value="Genomic_DNA"/>
</dbReference>
<dbReference type="InterPro" id="IPR011992">
    <property type="entry name" value="EF-hand-dom_pair"/>
</dbReference>